<accession>A0ACB0JS20</accession>
<evidence type="ECO:0000313" key="1">
    <source>
        <dbReference type="EMBL" id="CAJ2646554.1"/>
    </source>
</evidence>
<protein>
    <submittedName>
        <fullName evidence="1">Uncharacterized protein</fullName>
    </submittedName>
</protein>
<keyword evidence="2" id="KW-1185">Reference proteome</keyword>
<proteinExistence type="predicted"/>
<dbReference type="Proteomes" id="UP001177021">
    <property type="component" value="Unassembled WGS sequence"/>
</dbReference>
<reference evidence="1" key="1">
    <citation type="submission" date="2023-10" db="EMBL/GenBank/DDBJ databases">
        <authorList>
            <person name="Rodriguez Cubillos JULIANA M."/>
            <person name="De Vega J."/>
        </authorList>
    </citation>
    <scope>NUCLEOTIDE SEQUENCE</scope>
</reference>
<organism evidence="1 2">
    <name type="scientific">Trifolium pratense</name>
    <name type="common">Red clover</name>
    <dbReference type="NCBI Taxonomy" id="57577"/>
    <lineage>
        <taxon>Eukaryota</taxon>
        <taxon>Viridiplantae</taxon>
        <taxon>Streptophyta</taxon>
        <taxon>Embryophyta</taxon>
        <taxon>Tracheophyta</taxon>
        <taxon>Spermatophyta</taxon>
        <taxon>Magnoliopsida</taxon>
        <taxon>eudicotyledons</taxon>
        <taxon>Gunneridae</taxon>
        <taxon>Pentapetalae</taxon>
        <taxon>rosids</taxon>
        <taxon>fabids</taxon>
        <taxon>Fabales</taxon>
        <taxon>Fabaceae</taxon>
        <taxon>Papilionoideae</taxon>
        <taxon>50 kb inversion clade</taxon>
        <taxon>NPAAA clade</taxon>
        <taxon>Hologalegina</taxon>
        <taxon>IRL clade</taxon>
        <taxon>Trifolieae</taxon>
        <taxon>Trifolium</taxon>
    </lineage>
</organism>
<comment type="caution">
    <text evidence="1">The sequence shown here is derived from an EMBL/GenBank/DDBJ whole genome shotgun (WGS) entry which is preliminary data.</text>
</comment>
<sequence length="126" mass="14363">MVEWLKFAQDAVHNGFDAVAVKAENLMLKRGENKEYLPNEGLAAFNKATAELLHEQTIHHSNQTAELPLSKDIANDVLPPTHPLFVYPYVSASFLIQKYNLGHAWISRASRWRINRVFSAFDEVDQ</sequence>
<evidence type="ECO:0000313" key="2">
    <source>
        <dbReference type="Proteomes" id="UP001177021"/>
    </source>
</evidence>
<gene>
    <name evidence="1" type="ORF">MILVUS5_LOCUS15244</name>
</gene>
<dbReference type="EMBL" id="CASHSV030000109">
    <property type="protein sequence ID" value="CAJ2646554.1"/>
    <property type="molecule type" value="Genomic_DNA"/>
</dbReference>
<name>A0ACB0JS20_TRIPR</name>